<accession>A0A0F9JAD9</accession>
<sequence>MLGFAAIVDRALTGPICAERDFELGIFVPNLRKIVAKYDIKYDPEDPVPTDDSLADRLFEAGVELFEKTGIYCIDTGKVLKFTKDEIMEALEGAPERAVYGSGNDVVEMPHREVEDPRDPVVNFSAVGTPVTEELFVPICQSYAQEPIADTFSGPLITTDRGMPVTSGSPVEMEAGIWNVIKLREAARLAGRPTIPIHNFMSIAERTDATIAAARPELGALAGDGLFVAAIAELKVDYERLKKVSFLINSPYVIGGLYGPLMGGYGGGPAATAALLVAHHILGVISFRAQRHNAFPIHIHNICNTSRDMIWLISITGQALARNTHLVTVANAFMASGPCTETIIWELAAHSVAATVSGWHLNPCAVAKNRHPLHCSGMEPRMHAEVGHVTARGGTTRKEAGRIVKALLERYEKHISNPPIGKSFTECYDPVSIKPKDEYILLWEDSKKSLEDLGLKFKLL</sequence>
<dbReference type="Pfam" id="PF05369">
    <property type="entry name" value="MtmB"/>
    <property type="match status" value="1"/>
</dbReference>
<dbReference type="InterPro" id="IPR036655">
    <property type="entry name" value="MtmB_sf"/>
</dbReference>
<protein>
    <submittedName>
        <fullName evidence="1">Uncharacterized protein</fullName>
    </submittedName>
</protein>
<reference evidence="1" key="1">
    <citation type="journal article" date="2015" name="Nature">
        <title>Complex archaea that bridge the gap between prokaryotes and eukaryotes.</title>
        <authorList>
            <person name="Spang A."/>
            <person name="Saw J.H."/>
            <person name="Jorgensen S.L."/>
            <person name="Zaremba-Niedzwiedzka K."/>
            <person name="Martijn J."/>
            <person name="Lind A.E."/>
            <person name="van Eijk R."/>
            <person name="Schleper C."/>
            <person name="Guy L."/>
            <person name="Ettema T.J."/>
        </authorList>
    </citation>
    <scope>NUCLEOTIDE SEQUENCE</scope>
</reference>
<dbReference type="GO" id="GO:0032259">
    <property type="term" value="P:methylation"/>
    <property type="evidence" value="ECO:0007669"/>
    <property type="project" value="InterPro"/>
</dbReference>
<organism evidence="1">
    <name type="scientific">marine sediment metagenome</name>
    <dbReference type="NCBI Taxonomy" id="412755"/>
    <lineage>
        <taxon>unclassified sequences</taxon>
        <taxon>metagenomes</taxon>
        <taxon>ecological metagenomes</taxon>
    </lineage>
</organism>
<gene>
    <name evidence="1" type="ORF">LCGC14_1480220</name>
</gene>
<dbReference type="Gene3D" id="3.20.20.460">
    <property type="entry name" value="Monomethylamine methyltransferase MtmB"/>
    <property type="match status" value="1"/>
</dbReference>
<dbReference type="InterPro" id="IPR008031">
    <property type="entry name" value="MtmB_MeTrfase"/>
</dbReference>
<proteinExistence type="predicted"/>
<comment type="caution">
    <text evidence="1">The sequence shown here is derived from an EMBL/GenBank/DDBJ whole genome shotgun (WGS) entry which is preliminary data.</text>
</comment>
<dbReference type="EMBL" id="LAZR01010511">
    <property type="protein sequence ID" value="KKM66538.1"/>
    <property type="molecule type" value="Genomic_DNA"/>
</dbReference>
<name>A0A0F9JAD9_9ZZZZ</name>
<dbReference type="AlphaFoldDB" id="A0A0F9JAD9"/>
<evidence type="ECO:0000313" key="1">
    <source>
        <dbReference type="EMBL" id="KKM66538.1"/>
    </source>
</evidence>
<dbReference type="GO" id="GO:0008168">
    <property type="term" value="F:methyltransferase activity"/>
    <property type="evidence" value="ECO:0007669"/>
    <property type="project" value="InterPro"/>
</dbReference>
<dbReference type="SUPFAM" id="SSF75098">
    <property type="entry name" value="Monomethylamine methyltransferase MtmB"/>
    <property type="match status" value="1"/>
</dbReference>